<feature type="coiled-coil region" evidence="1">
    <location>
        <begin position="94"/>
        <end position="121"/>
    </location>
</feature>
<gene>
    <name evidence="3" type="ORF">HG263_13750</name>
</gene>
<evidence type="ECO:0000256" key="2">
    <source>
        <dbReference type="SAM" id="Phobius"/>
    </source>
</evidence>
<sequence length="182" mass="20803">MSQRYRVAFVELDSTTSAEEVVTHLSAKLKISEQKAQSFLANKPLFAVADKTKCLKQVKLLASLGIQAKLVPVEDNSSQSLAQQQKDERVFEALDYITSSLIRIEERLEELEQRLPEQAIEQQQQASPQWQDDELFDELELDIETSKKLPTRKLQYLLATVLIVLLTVLALAIVYPQWFNLN</sequence>
<keyword evidence="2" id="KW-0472">Membrane</keyword>
<keyword evidence="1" id="KW-0175">Coiled coil</keyword>
<reference evidence="3 4" key="1">
    <citation type="submission" date="2020-04" db="EMBL/GenBank/DDBJ databases">
        <title>Pseudoalteromonas caenipelagi sp. nov., isolated from a tidal flat.</title>
        <authorList>
            <person name="Park S."/>
            <person name="Yoon J.-H."/>
        </authorList>
    </citation>
    <scope>NUCLEOTIDE SEQUENCE [LARGE SCALE GENOMIC DNA]</scope>
    <source>
        <strain evidence="3 4">JBTF-M23</strain>
    </source>
</reference>
<keyword evidence="2" id="KW-0812">Transmembrane</keyword>
<dbReference type="RefSeq" id="WP_171626650.1">
    <property type="nucleotide sequence ID" value="NZ_JABBPG010000005.1"/>
</dbReference>
<dbReference type="EMBL" id="JABBPG010000005">
    <property type="protein sequence ID" value="NOU51594.1"/>
    <property type="molecule type" value="Genomic_DNA"/>
</dbReference>
<keyword evidence="4" id="KW-1185">Reference proteome</keyword>
<feature type="transmembrane region" description="Helical" evidence="2">
    <location>
        <begin position="156"/>
        <end position="178"/>
    </location>
</feature>
<proteinExistence type="predicted"/>
<evidence type="ECO:0000313" key="3">
    <source>
        <dbReference type="EMBL" id="NOU51594.1"/>
    </source>
</evidence>
<evidence type="ECO:0000313" key="4">
    <source>
        <dbReference type="Proteomes" id="UP000586305"/>
    </source>
</evidence>
<evidence type="ECO:0008006" key="5">
    <source>
        <dbReference type="Google" id="ProtNLM"/>
    </source>
</evidence>
<dbReference type="AlphaFoldDB" id="A0A849VID2"/>
<accession>A0A849VID2</accession>
<keyword evidence="2" id="KW-1133">Transmembrane helix</keyword>
<evidence type="ECO:0000256" key="1">
    <source>
        <dbReference type="SAM" id="Coils"/>
    </source>
</evidence>
<organism evidence="3 4">
    <name type="scientific">Pseudoalteromonas caenipelagi</name>
    <dbReference type="NCBI Taxonomy" id="2726988"/>
    <lineage>
        <taxon>Bacteria</taxon>
        <taxon>Pseudomonadati</taxon>
        <taxon>Pseudomonadota</taxon>
        <taxon>Gammaproteobacteria</taxon>
        <taxon>Alteromonadales</taxon>
        <taxon>Pseudoalteromonadaceae</taxon>
        <taxon>Pseudoalteromonas</taxon>
    </lineage>
</organism>
<name>A0A849VID2_9GAMM</name>
<protein>
    <recommendedName>
        <fullName evidence="5">Orphan protein</fullName>
    </recommendedName>
</protein>
<comment type="caution">
    <text evidence="3">The sequence shown here is derived from an EMBL/GenBank/DDBJ whole genome shotgun (WGS) entry which is preliminary data.</text>
</comment>
<dbReference type="Proteomes" id="UP000586305">
    <property type="component" value="Unassembled WGS sequence"/>
</dbReference>